<dbReference type="CDD" id="cd00077">
    <property type="entry name" value="HDc"/>
    <property type="match status" value="1"/>
</dbReference>
<proteinExistence type="predicted"/>
<accession>A0A1D8GL78</accession>
<dbReference type="Pfam" id="PF13487">
    <property type="entry name" value="HD_5"/>
    <property type="match status" value="1"/>
</dbReference>
<evidence type="ECO:0000313" key="2">
    <source>
        <dbReference type="EMBL" id="AOT71664.1"/>
    </source>
</evidence>
<dbReference type="KEGG" id="gfe:Gferi_20265"/>
<evidence type="ECO:0000259" key="1">
    <source>
        <dbReference type="PROSITE" id="PS51832"/>
    </source>
</evidence>
<reference evidence="2 3" key="1">
    <citation type="submission" date="2016-09" db="EMBL/GenBank/DDBJ databases">
        <title>Genomic analysis reveals versatility of anaerobic energy metabolism of Geosporobacter ferrireducens IRF9 of phylum Firmicutes.</title>
        <authorList>
            <person name="Kim S.-J."/>
        </authorList>
    </citation>
    <scope>NUCLEOTIDE SEQUENCE [LARGE SCALE GENOMIC DNA]</scope>
    <source>
        <strain evidence="2 3">IRF9</strain>
    </source>
</reference>
<keyword evidence="3" id="KW-1185">Reference proteome</keyword>
<dbReference type="Proteomes" id="UP000095743">
    <property type="component" value="Chromosome"/>
</dbReference>
<dbReference type="STRING" id="1424294.Gferi_20265"/>
<keyword evidence="2" id="KW-0378">Hydrolase</keyword>
<dbReference type="Gene3D" id="1.10.3210.10">
    <property type="entry name" value="Hypothetical protein af1432"/>
    <property type="match status" value="1"/>
</dbReference>
<feature type="domain" description="HD-GYP" evidence="1">
    <location>
        <begin position="120"/>
        <end position="315"/>
    </location>
</feature>
<evidence type="ECO:0000313" key="3">
    <source>
        <dbReference type="Proteomes" id="UP000095743"/>
    </source>
</evidence>
<name>A0A1D8GL78_9FIRM</name>
<organism evidence="2 3">
    <name type="scientific">Geosporobacter ferrireducens</name>
    <dbReference type="NCBI Taxonomy" id="1424294"/>
    <lineage>
        <taxon>Bacteria</taxon>
        <taxon>Bacillati</taxon>
        <taxon>Bacillota</taxon>
        <taxon>Clostridia</taxon>
        <taxon>Peptostreptococcales</taxon>
        <taxon>Thermotaleaceae</taxon>
        <taxon>Geosporobacter</taxon>
    </lineage>
</organism>
<dbReference type="PROSITE" id="PS51832">
    <property type="entry name" value="HD_GYP"/>
    <property type="match status" value="1"/>
</dbReference>
<protein>
    <submittedName>
        <fullName evidence="2">HD family phosphohydrolase</fullName>
    </submittedName>
</protein>
<dbReference type="GO" id="GO:0016787">
    <property type="term" value="F:hydrolase activity"/>
    <property type="evidence" value="ECO:0007669"/>
    <property type="project" value="UniProtKB-KW"/>
</dbReference>
<gene>
    <name evidence="2" type="ORF">Gferi_20265</name>
</gene>
<dbReference type="EMBL" id="CP017269">
    <property type="protein sequence ID" value="AOT71664.1"/>
    <property type="molecule type" value="Genomic_DNA"/>
</dbReference>
<dbReference type="InterPro" id="IPR037522">
    <property type="entry name" value="HD_GYP_dom"/>
</dbReference>
<dbReference type="AlphaFoldDB" id="A0A1D8GL78"/>
<dbReference type="PANTHER" id="PTHR43155:SF2">
    <property type="entry name" value="CYCLIC DI-GMP PHOSPHODIESTERASE PA4108"/>
    <property type="match status" value="1"/>
</dbReference>
<dbReference type="SUPFAM" id="SSF109604">
    <property type="entry name" value="HD-domain/PDEase-like"/>
    <property type="match status" value="1"/>
</dbReference>
<dbReference type="InterPro" id="IPR003607">
    <property type="entry name" value="HD/PDEase_dom"/>
</dbReference>
<sequence>MRLVPINCIKENSYLAQPLYDGEGRILLKKGVNLNESLLKKVEEIGVYSLYIMDEYSDQEIEDIIKPQMRIRAVKTIKDTFKTFEQSFQQNQQSKKIKQLEQEKEKQIGSLKDVSRGIVDEILSNRNIMINLVDIKSLDNYIYEHSMSTAVLSLVLGIELGLNKNELYDLCIGAMLHDIGKAFIPKDILFKENRDKKEKLLVQAHCQKGYNYLKDNSEISGLVKIIVLQHHEHVDGTGYPSGLRDAQINKLAKIVAITDQYDKLTSGSPSQKPVPPHEAIEYIMGAAGRYFDFKMARTFVHKVVPYPIGTLVKLSNGDVGVVDEIFDKFPLRPRVRIIRQNANRIEMEFIELMKEINLVIEGILHEVPNVSVQHYLKTR</sequence>
<dbReference type="RefSeq" id="WP_069979740.1">
    <property type="nucleotide sequence ID" value="NZ_CP017269.1"/>
</dbReference>
<dbReference type="SMART" id="SM00471">
    <property type="entry name" value="HDc"/>
    <property type="match status" value="1"/>
</dbReference>
<dbReference type="OrthoDB" id="9804747at2"/>
<dbReference type="PANTHER" id="PTHR43155">
    <property type="entry name" value="CYCLIC DI-GMP PHOSPHODIESTERASE PA4108-RELATED"/>
    <property type="match status" value="1"/>
</dbReference>